<dbReference type="InterPro" id="IPR049326">
    <property type="entry name" value="Rhodopsin_dom_fungi"/>
</dbReference>
<evidence type="ECO:0000256" key="1">
    <source>
        <dbReference type="ARBA" id="ARBA00004141"/>
    </source>
</evidence>
<keyword evidence="10" id="KW-1185">Reference proteome</keyword>
<reference evidence="9" key="1">
    <citation type="journal article" date="2020" name="Stud. Mycol.">
        <title>101 Dothideomycetes genomes: a test case for predicting lifestyles and emergence of pathogens.</title>
        <authorList>
            <person name="Haridas S."/>
            <person name="Albert R."/>
            <person name="Binder M."/>
            <person name="Bloem J."/>
            <person name="Labutti K."/>
            <person name="Salamov A."/>
            <person name="Andreopoulos B."/>
            <person name="Baker S."/>
            <person name="Barry K."/>
            <person name="Bills G."/>
            <person name="Bluhm B."/>
            <person name="Cannon C."/>
            <person name="Castanera R."/>
            <person name="Culley D."/>
            <person name="Daum C."/>
            <person name="Ezra D."/>
            <person name="Gonzalez J."/>
            <person name="Henrissat B."/>
            <person name="Kuo A."/>
            <person name="Liang C."/>
            <person name="Lipzen A."/>
            <person name="Lutzoni F."/>
            <person name="Magnuson J."/>
            <person name="Mondo S."/>
            <person name="Nolan M."/>
            <person name="Ohm R."/>
            <person name="Pangilinan J."/>
            <person name="Park H.-J."/>
            <person name="Ramirez L."/>
            <person name="Alfaro M."/>
            <person name="Sun H."/>
            <person name="Tritt A."/>
            <person name="Yoshinaga Y."/>
            <person name="Zwiers L.-H."/>
            <person name="Turgeon B."/>
            <person name="Goodwin S."/>
            <person name="Spatafora J."/>
            <person name="Crous P."/>
            <person name="Grigoriev I."/>
        </authorList>
    </citation>
    <scope>NUCLEOTIDE SEQUENCE</scope>
    <source>
        <strain evidence="9">CBS 675.92</strain>
    </source>
</reference>
<evidence type="ECO:0000313" key="10">
    <source>
        <dbReference type="Proteomes" id="UP000800035"/>
    </source>
</evidence>
<evidence type="ECO:0000256" key="3">
    <source>
        <dbReference type="ARBA" id="ARBA00022989"/>
    </source>
</evidence>
<dbReference type="GO" id="GO:0016020">
    <property type="term" value="C:membrane"/>
    <property type="evidence" value="ECO:0007669"/>
    <property type="project" value="UniProtKB-SubCell"/>
</dbReference>
<feature type="transmembrane region" description="Helical" evidence="7">
    <location>
        <begin position="265"/>
        <end position="286"/>
    </location>
</feature>
<dbReference type="AlphaFoldDB" id="A0A6A5T7M7"/>
<dbReference type="Pfam" id="PF20684">
    <property type="entry name" value="Fung_rhodopsin"/>
    <property type="match status" value="1"/>
</dbReference>
<feature type="region of interest" description="Disordered" evidence="6">
    <location>
        <begin position="338"/>
        <end position="362"/>
    </location>
</feature>
<keyword evidence="4 7" id="KW-0472">Membrane</keyword>
<name>A0A6A5T7M7_9PLEO</name>
<feature type="transmembrane region" description="Helical" evidence="7">
    <location>
        <begin position="144"/>
        <end position="165"/>
    </location>
</feature>
<feature type="transmembrane region" description="Helical" evidence="7">
    <location>
        <begin position="223"/>
        <end position="245"/>
    </location>
</feature>
<dbReference type="Proteomes" id="UP000800035">
    <property type="component" value="Unassembled WGS sequence"/>
</dbReference>
<gene>
    <name evidence="9" type="ORF">CC80DRAFT_497863</name>
</gene>
<evidence type="ECO:0000256" key="6">
    <source>
        <dbReference type="SAM" id="MobiDB-lite"/>
    </source>
</evidence>
<proteinExistence type="inferred from homology"/>
<sequence>MDFSNIPVMPPPKGMKSNFDNPATNATSTLIVNWIFTPLALIATLIRLYTRTTLSRDQRLGWDDALVSVGMAGSIAHAVLVTVALSFGYGRHLWDIRVLSLSTHRLHIMTSFEEAYITAVFMIKISILLLYRRLFGVYDSSRRLINVGIIFVATVSMPAIGVAIARSVKCASPKALTIDICHTKNVFTVVTVFGVCNTLTDFYTLLIPVNRVIKLNIGSRKKLGLLAIFLGGFAACIMSLVRLIIIVKTFDSPDGFFNGAKVTPFTIVEMNLGIICSCMTLMPGFIKQGKHAFATLISSRSGTESNWLGLKDMSRTKIGPGSKSKTEEVNVPGRSVPELPSFLGHLPPSPQVTRLESDEHLV</sequence>
<accession>A0A6A5T7M7</accession>
<evidence type="ECO:0000256" key="4">
    <source>
        <dbReference type="ARBA" id="ARBA00023136"/>
    </source>
</evidence>
<feature type="transmembrane region" description="Helical" evidence="7">
    <location>
        <begin position="185"/>
        <end position="203"/>
    </location>
</feature>
<comment type="subcellular location">
    <subcellularLocation>
        <location evidence="1">Membrane</location>
        <topology evidence="1">Multi-pass membrane protein</topology>
    </subcellularLocation>
</comment>
<feature type="transmembrane region" description="Helical" evidence="7">
    <location>
        <begin position="115"/>
        <end position="132"/>
    </location>
</feature>
<organism evidence="9 10">
    <name type="scientific">Byssothecium circinans</name>
    <dbReference type="NCBI Taxonomy" id="147558"/>
    <lineage>
        <taxon>Eukaryota</taxon>
        <taxon>Fungi</taxon>
        <taxon>Dikarya</taxon>
        <taxon>Ascomycota</taxon>
        <taxon>Pezizomycotina</taxon>
        <taxon>Dothideomycetes</taxon>
        <taxon>Pleosporomycetidae</taxon>
        <taxon>Pleosporales</taxon>
        <taxon>Massarineae</taxon>
        <taxon>Massarinaceae</taxon>
        <taxon>Byssothecium</taxon>
    </lineage>
</organism>
<evidence type="ECO:0000256" key="2">
    <source>
        <dbReference type="ARBA" id="ARBA00022692"/>
    </source>
</evidence>
<feature type="transmembrane region" description="Helical" evidence="7">
    <location>
        <begin position="31"/>
        <end position="50"/>
    </location>
</feature>
<feature type="domain" description="Rhodopsin" evidence="8">
    <location>
        <begin position="46"/>
        <end position="282"/>
    </location>
</feature>
<dbReference type="PANTHER" id="PTHR33048:SF47">
    <property type="entry name" value="INTEGRAL MEMBRANE PROTEIN-RELATED"/>
    <property type="match status" value="1"/>
</dbReference>
<comment type="similarity">
    <text evidence="5">Belongs to the SAT4 family.</text>
</comment>
<dbReference type="PANTHER" id="PTHR33048">
    <property type="entry name" value="PTH11-LIKE INTEGRAL MEMBRANE PROTEIN (AFU_ORTHOLOGUE AFUA_5G11245)"/>
    <property type="match status" value="1"/>
</dbReference>
<keyword evidence="3 7" id="KW-1133">Transmembrane helix</keyword>
<dbReference type="OrthoDB" id="444631at2759"/>
<evidence type="ECO:0000256" key="5">
    <source>
        <dbReference type="ARBA" id="ARBA00038359"/>
    </source>
</evidence>
<keyword evidence="2 7" id="KW-0812">Transmembrane</keyword>
<evidence type="ECO:0000256" key="7">
    <source>
        <dbReference type="SAM" id="Phobius"/>
    </source>
</evidence>
<protein>
    <recommendedName>
        <fullName evidence="8">Rhodopsin domain-containing protein</fullName>
    </recommendedName>
</protein>
<dbReference type="EMBL" id="ML977045">
    <property type="protein sequence ID" value="KAF1948955.1"/>
    <property type="molecule type" value="Genomic_DNA"/>
</dbReference>
<evidence type="ECO:0000259" key="8">
    <source>
        <dbReference type="Pfam" id="PF20684"/>
    </source>
</evidence>
<feature type="transmembrane region" description="Helical" evidence="7">
    <location>
        <begin position="62"/>
        <end position="89"/>
    </location>
</feature>
<dbReference type="InterPro" id="IPR052337">
    <property type="entry name" value="SAT4-like"/>
</dbReference>
<evidence type="ECO:0000313" key="9">
    <source>
        <dbReference type="EMBL" id="KAF1948955.1"/>
    </source>
</evidence>